<name>A0A2P8E1P3_9BACT</name>
<dbReference type="SUPFAM" id="SSF140931">
    <property type="entry name" value="Fic-like"/>
    <property type="match status" value="1"/>
</dbReference>
<organism evidence="2 3">
    <name type="scientific">Cecembia rubra</name>
    <dbReference type="NCBI Taxonomy" id="1485585"/>
    <lineage>
        <taxon>Bacteria</taxon>
        <taxon>Pseudomonadati</taxon>
        <taxon>Bacteroidota</taxon>
        <taxon>Cytophagia</taxon>
        <taxon>Cytophagales</taxon>
        <taxon>Cyclobacteriaceae</taxon>
        <taxon>Cecembia</taxon>
    </lineage>
</organism>
<dbReference type="InterPro" id="IPR006440">
    <property type="entry name" value="Doc"/>
</dbReference>
<feature type="domain" description="Fido" evidence="1">
    <location>
        <begin position="201"/>
        <end position="332"/>
    </location>
</feature>
<gene>
    <name evidence="2" type="ORF">CLV48_10794</name>
</gene>
<keyword evidence="3" id="KW-1185">Reference proteome</keyword>
<dbReference type="NCBIfam" id="TIGR01550">
    <property type="entry name" value="DOC_P1"/>
    <property type="match status" value="1"/>
</dbReference>
<dbReference type="PANTHER" id="PTHR35810:SF1">
    <property type="entry name" value="CYTOPLASMIC PROTEIN"/>
    <property type="match status" value="1"/>
</dbReference>
<sequence>METVDFNSEIVVFKPSQGSNEFEIILDGEHDTVWVTEQQLVELFGKARRTIGEHIRNIYKEGELEKESTWRNFRQVQKEGERKVKRAVSAYNLDVVISVGYRVKSPVGIEFRKWATQRLKDYLVQGYAINSELLSKQGQKIIQLENQLDILRERTFESQKVLTEGFLDIISKYSKSFELLNRYDSEDLQLDNLSKEIIYVINYDDVKKALYQLKRELIQKGEAGELFGNEKDDSFRGILGSISQTVFGELAYPTIEEQAAQLLYSVIKGHAFSDGNKRIGSFLFVWFLEQNNYHLDERGIRKINENTLVALALAVAQSLPEQMDLMIKLIVNLIKN</sequence>
<comment type="caution">
    <text evidence="2">The sequence shown here is derived from an EMBL/GenBank/DDBJ whole genome shotgun (WGS) entry which is preliminary data.</text>
</comment>
<reference evidence="2 3" key="1">
    <citation type="submission" date="2018-03" db="EMBL/GenBank/DDBJ databases">
        <title>Genomic Encyclopedia of Archaeal and Bacterial Type Strains, Phase II (KMG-II): from individual species to whole genera.</title>
        <authorList>
            <person name="Goeker M."/>
        </authorList>
    </citation>
    <scope>NUCLEOTIDE SEQUENCE [LARGE SCALE GENOMIC DNA]</scope>
    <source>
        <strain evidence="2 3">DSM 28057</strain>
    </source>
</reference>
<dbReference type="Pfam" id="PF02661">
    <property type="entry name" value="Fic"/>
    <property type="match status" value="1"/>
</dbReference>
<dbReference type="RefSeq" id="WP_106567763.1">
    <property type="nucleotide sequence ID" value="NZ_PYGF01000007.1"/>
</dbReference>
<dbReference type="InterPro" id="IPR036597">
    <property type="entry name" value="Fido-like_dom_sf"/>
</dbReference>
<dbReference type="InterPro" id="IPR011204">
    <property type="entry name" value="Virulence_RhuM-like"/>
</dbReference>
<proteinExistence type="predicted"/>
<dbReference type="Proteomes" id="UP000240708">
    <property type="component" value="Unassembled WGS sequence"/>
</dbReference>
<dbReference type="Gene3D" id="1.20.120.1870">
    <property type="entry name" value="Fic/DOC protein, Fido domain"/>
    <property type="match status" value="1"/>
</dbReference>
<dbReference type="Pfam" id="PF13310">
    <property type="entry name" value="Virulence_RhuM"/>
    <property type="match status" value="1"/>
</dbReference>
<dbReference type="OrthoDB" id="9802752at2"/>
<dbReference type="InterPro" id="IPR053737">
    <property type="entry name" value="Type_II_TA_Toxin"/>
</dbReference>
<evidence type="ECO:0000259" key="1">
    <source>
        <dbReference type="PROSITE" id="PS51459"/>
    </source>
</evidence>
<dbReference type="InterPro" id="IPR003812">
    <property type="entry name" value="Fido"/>
</dbReference>
<dbReference type="EMBL" id="PYGF01000007">
    <property type="protein sequence ID" value="PSL03376.1"/>
    <property type="molecule type" value="Genomic_DNA"/>
</dbReference>
<protein>
    <submittedName>
        <fullName evidence="2">Death-on-curing family protein</fullName>
    </submittedName>
</protein>
<accession>A0A2P8E1P3</accession>
<dbReference type="GO" id="GO:0016301">
    <property type="term" value="F:kinase activity"/>
    <property type="evidence" value="ECO:0007669"/>
    <property type="project" value="InterPro"/>
</dbReference>
<dbReference type="AlphaFoldDB" id="A0A2P8E1P3"/>
<dbReference type="PROSITE" id="PS51459">
    <property type="entry name" value="FIDO"/>
    <property type="match status" value="1"/>
</dbReference>
<evidence type="ECO:0000313" key="3">
    <source>
        <dbReference type="Proteomes" id="UP000240708"/>
    </source>
</evidence>
<evidence type="ECO:0000313" key="2">
    <source>
        <dbReference type="EMBL" id="PSL03376.1"/>
    </source>
</evidence>
<dbReference type="PANTHER" id="PTHR35810">
    <property type="entry name" value="CYTOPLASMIC PROTEIN-RELATED"/>
    <property type="match status" value="1"/>
</dbReference>